<feature type="compositionally biased region" description="Pro residues" evidence="1">
    <location>
        <begin position="340"/>
        <end position="354"/>
    </location>
</feature>
<accession>A0ABV6X5M4</accession>
<feature type="transmembrane region" description="Helical" evidence="2">
    <location>
        <begin position="222"/>
        <end position="255"/>
    </location>
</feature>
<proteinExistence type="predicted"/>
<feature type="transmembrane region" description="Helical" evidence="2">
    <location>
        <begin position="275"/>
        <end position="303"/>
    </location>
</feature>
<reference evidence="3 4" key="1">
    <citation type="submission" date="2024-09" db="EMBL/GenBank/DDBJ databases">
        <authorList>
            <person name="Lee S.D."/>
        </authorList>
    </citation>
    <scope>NUCLEOTIDE SEQUENCE [LARGE SCALE GENOMIC DNA]</scope>
    <source>
        <strain evidence="3 4">N1-3</strain>
    </source>
</reference>
<organism evidence="3 4">
    <name type="scientific">Streptacidiphilus alkalitolerans</name>
    <dbReference type="NCBI Taxonomy" id="3342712"/>
    <lineage>
        <taxon>Bacteria</taxon>
        <taxon>Bacillati</taxon>
        <taxon>Actinomycetota</taxon>
        <taxon>Actinomycetes</taxon>
        <taxon>Kitasatosporales</taxon>
        <taxon>Streptomycetaceae</taxon>
        <taxon>Streptacidiphilus</taxon>
    </lineage>
</organism>
<feature type="transmembrane region" description="Helical" evidence="2">
    <location>
        <begin position="81"/>
        <end position="102"/>
    </location>
</feature>
<sequence>MPKPGVIPLQPLGVGEIISGVFGTLKRYFKPVYVPLLVIAGVSAVLMGVLIGVAYAPMRSILNSANDSPDYTPSHGQVVEMFVYGGLALLVTVLTFFACYVVSSTVSTAVLRHAVLGEQVTVRQVWDEARPYLWRVTQENLLLWAATTLGMCLLFGLAAGVGIATGSGAAFGLLALLLIPAFGLAVYAQVRLVLVVPVLVLENERPISGLRRAWRLNEGAWWRSFGIPYLVSMIGSFASQIIVIPCGVIGALIMIGTVPADDRGPDPSLPVASFLMFYLVMLAGVALSSLLTVPLAPLTNGLLYMDRRIRRESLDVALAAQAGVDLHQGRGPQPYAAAPAPGPTQGPAPAPAPAPADEAPPAADDSPAADTSGTPDEPRP</sequence>
<evidence type="ECO:0000313" key="3">
    <source>
        <dbReference type="EMBL" id="MFC1433555.1"/>
    </source>
</evidence>
<keyword evidence="2" id="KW-0472">Membrane</keyword>
<dbReference type="Proteomes" id="UP001592530">
    <property type="component" value="Unassembled WGS sequence"/>
</dbReference>
<protein>
    <recommendedName>
        <fullName evidence="5">Glycerophosphoryl diester phosphodiesterase membrane domain-containing protein</fullName>
    </recommendedName>
</protein>
<keyword evidence="2" id="KW-0812">Transmembrane</keyword>
<evidence type="ECO:0000313" key="4">
    <source>
        <dbReference type="Proteomes" id="UP001592530"/>
    </source>
</evidence>
<feature type="transmembrane region" description="Helical" evidence="2">
    <location>
        <begin position="32"/>
        <end position="56"/>
    </location>
</feature>
<evidence type="ECO:0000256" key="1">
    <source>
        <dbReference type="SAM" id="MobiDB-lite"/>
    </source>
</evidence>
<feature type="transmembrane region" description="Helical" evidence="2">
    <location>
        <begin position="141"/>
        <end position="164"/>
    </location>
</feature>
<evidence type="ECO:0008006" key="5">
    <source>
        <dbReference type="Google" id="ProtNLM"/>
    </source>
</evidence>
<name>A0ABV6X5M4_9ACTN</name>
<evidence type="ECO:0000256" key="2">
    <source>
        <dbReference type="SAM" id="Phobius"/>
    </source>
</evidence>
<dbReference type="EMBL" id="JBHEZY010000009">
    <property type="protein sequence ID" value="MFC1433555.1"/>
    <property type="molecule type" value="Genomic_DNA"/>
</dbReference>
<feature type="transmembrane region" description="Helical" evidence="2">
    <location>
        <begin position="170"/>
        <end position="201"/>
    </location>
</feature>
<comment type="caution">
    <text evidence="3">The sequence shown here is derived from an EMBL/GenBank/DDBJ whole genome shotgun (WGS) entry which is preliminary data.</text>
</comment>
<dbReference type="RefSeq" id="WP_380555645.1">
    <property type="nucleotide sequence ID" value="NZ_JBHEZY010000009.1"/>
</dbReference>
<feature type="compositionally biased region" description="Low complexity" evidence="1">
    <location>
        <begin position="355"/>
        <end position="373"/>
    </location>
</feature>
<gene>
    <name evidence="3" type="ORF">ACEZDB_23180</name>
</gene>
<keyword evidence="2" id="KW-1133">Transmembrane helix</keyword>
<feature type="region of interest" description="Disordered" evidence="1">
    <location>
        <begin position="328"/>
        <end position="380"/>
    </location>
</feature>
<feature type="transmembrane region" description="Helical" evidence="2">
    <location>
        <begin position="6"/>
        <end position="25"/>
    </location>
</feature>